<dbReference type="KEGG" id="dfo:Dform_00373"/>
<accession>A0A1P8F5V4</accession>
<dbReference type="RefSeq" id="WP_076003515.1">
    <property type="nucleotide sequence ID" value="NZ_CP018258.1"/>
</dbReference>
<dbReference type="InterPro" id="IPR036890">
    <property type="entry name" value="HATPase_C_sf"/>
</dbReference>
<dbReference type="EMBL" id="CP018258">
    <property type="protein sequence ID" value="APV43732.1"/>
    <property type="molecule type" value="Genomic_DNA"/>
</dbReference>
<dbReference type="Gene3D" id="3.30.565.10">
    <property type="entry name" value="Histidine kinase-like ATPase, C-terminal domain"/>
    <property type="match status" value="1"/>
</dbReference>
<gene>
    <name evidence="1" type="ORF">Dform_00373</name>
</gene>
<dbReference type="STRING" id="1839801.Dform_00373"/>
<organism evidence="1 2">
    <name type="scientific">Dehalogenimonas formicexedens</name>
    <dbReference type="NCBI Taxonomy" id="1839801"/>
    <lineage>
        <taxon>Bacteria</taxon>
        <taxon>Bacillati</taxon>
        <taxon>Chloroflexota</taxon>
        <taxon>Dehalococcoidia</taxon>
        <taxon>Dehalococcoidales</taxon>
        <taxon>Dehalococcoidaceae</taxon>
        <taxon>Dehalogenimonas</taxon>
    </lineage>
</organism>
<evidence type="ECO:0000313" key="2">
    <source>
        <dbReference type="Proteomes" id="UP000185934"/>
    </source>
</evidence>
<proteinExistence type="predicted"/>
<dbReference type="OrthoDB" id="8441532at2"/>
<keyword evidence="2" id="KW-1185">Reference proteome</keyword>
<evidence type="ECO:0000313" key="1">
    <source>
        <dbReference type="EMBL" id="APV43732.1"/>
    </source>
</evidence>
<reference evidence="2" key="1">
    <citation type="submission" date="2016-11" db="EMBL/GenBank/DDBJ databases">
        <title>Dehalogenimonas formicexedens sp. nov., a chlorinated alkane respiring bacterium isolated from contaminated groundwater.</title>
        <authorList>
            <person name="Key T.A."/>
            <person name="Bowman K.S."/>
            <person name="Lee I."/>
            <person name="Chun J."/>
            <person name="Albuquerque L."/>
            <person name="da Costa M.S."/>
            <person name="Rainey F.A."/>
            <person name="Moe W.M."/>
        </authorList>
    </citation>
    <scope>NUCLEOTIDE SEQUENCE [LARGE SCALE GENOMIC DNA]</scope>
    <source>
        <strain evidence="2">NSZ-14</strain>
    </source>
</reference>
<sequence>MKTPDKSSSQLPLSDFALSQSTIPVTDDFILDALLHVKDSREIEALLNDRFGSKVFSSETYWRPVGDQLSNAGAIEASPEEINPLIERIVNGIEAVIELKIEEKHRGNLGWEIPESPSKAIEDLFGVPEGASDKIDQETARKKFGNYVKLILRGNKETPTVIVKDEGIGIHPSDFHKSILSLGQSCKGQKKYLIGMYGQGGSSAFEKSGYSVILSRKHPSLLRKDEPDLAGWTVVRKRLSIRTHIYEYLVNPITKRVFTIGGAICDDKGFANGTYVAHANYKNLGSFATQRMTNYAWYTLNYRLFNPLIPWTLVDERDSSPELRTMRGVLYRINQLPKSEHSVLLPQQRKGENTSVRHHIKYIYPDPSYGSILVEWWVLQSEELTNGRREHSTKVDPYRDPSKRFAQRRVAVTRAGQVHAALTPNIFIREGLRFVASSIIVNVNTDQLSYEAGASFFASNRADLKRESEEIIEKALGSAIYQYRSELMEIQREREREIIRGRGAKDEEVLKTKLDPMIKAFLSTVSTGSGNVTRRKYDNTPKFKGKAVPTTLEFARNTPLEIIPGIPTHLDLITDASDSVMRSRKTTLKFSQSISPEIVDTTIIGGEDGRWRVRIVPYADITAGTKCALSATLEQSSWRLETKKACQLVVIPPPEEYKGVSPPTFLRFKTRANNEVHIQQGGGRITLESDAEDNLFDYAKFSISKSETLRLLGYSHPSKGQIRLTIETDPDIPIGAAGNITAKLEFNDGSFLYAEANVIITKKQQIEAGGVQYVPNYKIHYVRQVTSSEDDDKWDDMQEILGIDTPWNADDVGGITVTHDDGRSQLHIYLNVDNRETLNVENRLARANSESDIENSRQNHRTLLVYHLYLLGISDENGNFVADLEKGAGNQGQMDYKAYRNEMIRLNRTALYASKEYLDSFKEGQNAA</sequence>
<name>A0A1P8F5V4_9CHLR</name>
<evidence type="ECO:0008006" key="3">
    <source>
        <dbReference type="Google" id="ProtNLM"/>
    </source>
</evidence>
<dbReference type="Proteomes" id="UP000185934">
    <property type="component" value="Chromosome"/>
</dbReference>
<protein>
    <recommendedName>
        <fullName evidence="3">Histidine kinase-, DNA gyrase B-, and HSP90-like ATPase</fullName>
    </recommendedName>
</protein>
<dbReference type="SUPFAM" id="SSF55874">
    <property type="entry name" value="ATPase domain of HSP90 chaperone/DNA topoisomerase II/histidine kinase"/>
    <property type="match status" value="1"/>
</dbReference>
<dbReference type="AlphaFoldDB" id="A0A1P8F5V4"/>